<sequence>MVRRMLLMSFPYTYALTEHYSLVYSVKLTLLWVSAEGNSFIISCHFVPSEYWPERCNGRQENHRRLKATALKIGQSKNLTVTGTRPDREDSAPLVSKYSTLSHPRITSRSER</sequence>
<comment type="caution">
    <text evidence="2">The sequence shown here is derived from an EMBL/GenBank/DDBJ whole genome shotgun (WGS) entry which is preliminary data.</text>
</comment>
<name>A0AA39P6T2_9AGAR</name>
<reference evidence="2" key="1">
    <citation type="submission" date="2023-06" db="EMBL/GenBank/DDBJ databases">
        <authorList>
            <consortium name="Lawrence Berkeley National Laboratory"/>
            <person name="Ahrendt S."/>
            <person name="Sahu N."/>
            <person name="Indic B."/>
            <person name="Wong-Bajracharya J."/>
            <person name="Merenyi Z."/>
            <person name="Ke H.-M."/>
            <person name="Monk M."/>
            <person name="Kocsube S."/>
            <person name="Drula E."/>
            <person name="Lipzen A."/>
            <person name="Balint B."/>
            <person name="Henrissat B."/>
            <person name="Andreopoulos B."/>
            <person name="Martin F.M."/>
            <person name="Harder C.B."/>
            <person name="Rigling D."/>
            <person name="Ford K.L."/>
            <person name="Foster G.D."/>
            <person name="Pangilinan J."/>
            <person name="Papanicolaou A."/>
            <person name="Barry K."/>
            <person name="LaButti K."/>
            <person name="Viragh M."/>
            <person name="Koriabine M."/>
            <person name="Yan M."/>
            <person name="Riley R."/>
            <person name="Champramary S."/>
            <person name="Plett K.L."/>
            <person name="Tsai I.J."/>
            <person name="Slot J."/>
            <person name="Sipos G."/>
            <person name="Plett J."/>
            <person name="Nagy L.G."/>
            <person name="Grigoriev I.V."/>
        </authorList>
    </citation>
    <scope>NUCLEOTIDE SEQUENCE</scope>
    <source>
        <strain evidence="2">HWK02</strain>
    </source>
</reference>
<keyword evidence="3" id="KW-1185">Reference proteome</keyword>
<proteinExistence type="predicted"/>
<protein>
    <submittedName>
        <fullName evidence="2">Uncharacterized protein</fullName>
    </submittedName>
</protein>
<dbReference type="EMBL" id="JAUEPU010000094">
    <property type="protein sequence ID" value="KAK0478636.1"/>
    <property type="molecule type" value="Genomic_DNA"/>
</dbReference>
<feature type="region of interest" description="Disordered" evidence="1">
    <location>
        <begin position="77"/>
        <end position="112"/>
    </location>
</feature>
<dbReference type="Proteomes" id="UP001175228">
    <property type="component" value="Unassembled WGS sequence"/>
</dbReference>
<evidence type="ECO:0000313" key="2">
    <source>
        <dbReference type="EMBL" id="KAK0478636.1"/>
    </source>
</evidence>
<feature type="compositionally biased region" description="Polar residues" evidence="1">
    <location>
        <begin position="97"/>
        <end position="112"/>
    </location>
</feature>
<accession>A0AA39P6T2</accession>
<evidence type="ECO:0000313" key="3">
    <source>
        <dbReference type="Proteomes" id="UP001175228"/>
    </source>
</evidence>
<dbReference type="AlphaFoldDB" id="A0AA39P6T2"/>
<organism evidence="2 3">
    <name type="scientific">Armillaria luteobubalina</name>
    <dbReference type="NCBI Taxonomy" id="153913"/>
    <lineage>
        <taxon>Eukaryota</taxon>
        <taxon>Fungi</taxon>
        <taxon>Dikarya</taxon>
        <taxon>Basidiomycota</taxon>
        <taxon>Agaricomycotina</taxon>
        <taxon>Agaricomycetes</taxon>
        <taxon>Agaricomycetidae</taxon>
        <taxon>Agaricales</taxon>
        <taxon>Marasmiineae</taxon>
        <taxon>Physalacriaceae</taxon>
        <taxon>Armillaria</taxon>
    </lineage>
</organism>
<evidence type="ECO:0000256" key="1">
    <source>
        <dbReference type="SAM" id="MobiDB-lite"/>
    </source>
</evidence>
<gene>
    <name evidence="2" type="ORF">EDD18DRAFT_1208288</name>
</gene>